<feature type="compositionally biased region" description="Basic and acidic residues" evidence="1">
    <location>
        <begin position="129"/>
        <end position="143"/>
    </location>
</feature>
<dbReference type="AlphaFoldDB" id="A0A9P4N8X2"/>
<name>A0A9P4N8X2_9PLEO</name>
<keyword evidence="3" id="KW-1185">Reference proteome</keyword>
<protein>
    <submittedName>
        <fullName evidence="2">Uncharacterized protein</fullName>
    </submittedName>
</protein>
<accession>A0A9P4N8X2</accession>
<evidence type="ECO:0000313" key="3">
    <source>
        <dbReference type="Proteomes" id="UP000800093"/>
    </source>
</evidence>
<proteinExistence type="predicted"/>
<dbReference type="Proteomes" id="UP000800093">
    <property type="component" value="Unassembled WGS sequence"/>
</dbReference>
<evidence type="ECO:0000256" key="1">
    <source>
        <dbReference type="SAM" id="MobiDB-lite"/>
    </source>
</evidence>
<reference evidence="3" key="1">
    <citation type="journal article" date="2020" name="Stud. Mycol.">
        <title>101 Dothideomycetes genomes: A test case for predicting lifestyles and emergence of pathogens.</title>
        <authorList>
            <person name="Haridas S."/>
            <person name="Albert R."/>
            <person name="Binder M."/>
            <person name="Bloem J."/>
            <person name="LaButti K."/>
            <person name="Salamov A."/>
            <person name="Andreopoulos B."/>
            <person name="Baker S."/>
            <person name="Barry K."/>
            <person name="Bills G."/>
            <person name="Bluhm B."/>
            <person name="Cannon C."/>
            <person name="Castanera R."/>
            <person name="Culley D."/>
            <person name="Daum C."/>
            <person name="Ezra D."/>
            <person name="Gonzalez J."/>
            <person name="Henrissat B."/>
            <person name="Kuo A."/>
            <person name="Liang C."/>
            <person name="Lipzen A."/>
            <person name="Lutzoni F."/>
            <person name="Magnuson J."/>
            <person name="Mondo S."/>
            <person name="Nolan M."/>
            <person name="Ohm R."/>
            <person name="Pangilinan J."/>
            <person name="Park H.-J."/>
            <person name="Ramirez L."/>
            <person name="Alfaro M."/>
            <person name="Sun H."/>
            <person name="Tritt A."/>
            <person name="Yoshinaga Y."/>
            <person name="Zwiers L.-H."/>
            <person name="Turgeon B."/>
            <person name="Goodwin S."/>
            <person name="Spatafora J."/>
            <person name="Crous P."/>
            <person name="Grigoriev I."/>
        </authorList>
    </citation>
    <scope>NUCLEOTIDE SEQUENCE [LARGE SCALE GENOMIC DNA]</scope>
    <source>
        <strain evidence="3">CBS 304.66</strain>
    </source>
</reference>
<feature type="region of interest" description="Disordered" evidence="1">
    <location>
        <begin position="122"/>
        <end position="153"/>
    </location>
</feature>
<comment type="caution">
    <text evidence="2">The sequence shown here is derived from an EMBL/GenBank/DDBJ whole genome shotgun (WGS) entry which is preliminary data.</text>
</comment>
<evidence type="ECO:0000313" key="2">
    <source>
        <dbReference type="EMBL" id="KAF2267026.1"/>
    </source>
</evidence>
<sequence>MLDTDSMMPWMRKVSITVLQLLIVPQADRRYQAQPEISSVTDLTSGFRYMHYAFDHLAAISWSGDASRDGGYMVGTPDTRRTSLRHLPYSLPRHESQHCQFFAYSAPSGFWLSCSTHRNAQAEPSLPHATKERTAAHETKSETRSNAASRVSKASRLAITGQLSCCYP</sequence>
<organism evidence="2 3">
    <name type="scientific">Lojkania enalia</name>
    <dbReference type="NCBI Taxonomy" id="147567"/>
    <lineage>
        <taxon>Eukaryota</taxon>
        <taxon>Fungi</taxon>
        <taxon>Dikarya</taxon>
        <taxon>Ascomycota</taxon>
        <taxon>Pezizomycotina</taxon>
        <taxon>Dothideomycetes</taxon>
        <taxon>Pleosporomycetidae</taxon>
        <taxon>Pleosporales</taxon>
        <taxon>Pleosporales incertae sedis</taxon>
        <taxon>Lojkania</taxon>
    </lineage>
</organism>
<dbReference type="EMBL" id="ML986594">
    <property type="protein sequence ID" value="KAF2267026.1"/>
    <property type="molecule type" value="Genomic_DNA"/>
</dbReference>
<gene>
    <name evidence="2" type="ORF">CC78DRAFT_614476</name>
</gene>